<dbReference type="EMBL" id="VSSQ01128450">
    <property type="protein sequence ID" value="MPN57200.1"/>
    <property type="molecule type" value="Genomic_DNA"/>
</dbReference>
<dbReference type="AlphaFoldDB" id="A0A645J202"/>
<reference evidence="3" key="1">
    <citation type="submission" date="2019-08" db="EMBL/GenBank/DDBJ databases">
        <authorList>
            <person name="Kucharzyk K."/>
            <person name="Murdoch R.W."/>
            <person name="Higgins S."/>
            <person name="Loffler F."/>
        </authorList>
    </citation>
    <scope>NUCLEOTIDE SEQUENCE</scope>
</reference>
<feature type="region of interest" description="Disordered" evidence="1">
    <location>
        <begin position="103"/>
        <end position="127"/>
    </location>
</feature>
<proteinExistence type="predicted"/>
<evidence type="ECO:0000313" key="3">
    <source>
        <dbReference type="EMBL" id="MPN57200.1"/>
    </source>
</evidence>
<dbReference type="Gene3D" id="4.10.830.40">
    <property type="match status" value="1"/>
</dbReference>
<name>A0A645J202_9ZZZZ</name>
<accession>A0A645J202</accession>
<keyword evidence="2" id="KW-0472">Membrane</keyword>
<gene>
    <name evidence="3" type="ORF">SDC9_204894</name>
</gene>
<evidence type="ECO:0000256" key="2">
    <source>
        <dbReference type="SAM" id="Phobius"/>
    </source>
</evidence>
<feature type="transmembrane region" description="Helical" evidence="2">
    <location>
        <begin position="12"/>
        <end position="30"/>
    </location>
</feature>
<sequence>MALMVYNGVTGQYQYLLILALLLILNREAVRGFISRKKRNQEFTKKINHGQAPWKERHRCEVCGRTEQDVPDMTFRFCSKCEGSFEYCEDHIQNHQHRTNLITMDRSARTPESIPVPDSDPNGKPEE</sequence>
<comment type="caution">
    <text evidence="3">The sequence shown here is derived from an EMBL/GenBank/DDBJ whole genome shotgun (WGS) entry which is preliminary data.</text>
</comment>
<keyword evidence="2" id="KW-1133">Transmembrane helix</keyword>
<organism evidence="3">
    <name type="scientific">bioreactor metagenome</name>
    <dbReference type="NCBI Taxonomy" id="1076179"/>
    <lineage>
        <taxon>unclassified sequences</taxon>
        <taxon>metagenomes</taxon>
        <taxon>ecological metagenomes</taxon>
    </lineage>
</organism>
<protein>
    <submittedName>
        <fullName evidence="3">Uncharacterized protein</fullName>
    </submittedName>
</protein>
<keyword evidence="2" id="KW-0812">Transmembrane</keyword>
<evidence type="ECO:0000256" key="1">
    <source>
        <dbReference type="SAM" id="MobiDB-lite"/>
    </source>
</evidence>